<gene>
    <name evidence="1" type="ORF">Ahy_A07g032193</name>
</gene>
<dbReference type="OrthoDB" id="2021147at2759"/>
<dbReference type="AlphaFoldDB" id="A0A445C6D9"/>
<dbReference type="PANTHER" id="PTHR47871">
    <property type="entry name" value="NAC DOMAIN-CONTAINING PROTEIN 8"/>
    <property type="match status" value="1"/>
</dbReference>
<comment type="caution">
    <text evidence="1">The sequence shown here is derived from an EMBL/GenBank/DDBJ whole genome shotgun (WGS) entry which is preliminary data.</text>
</comment>
<sequence length="632" mass="70940">MACSINSATTTIATTAASTLELEHIPLTQRLRLLHSRSGYSDTPSLLTPPVDIIAKKEHEDSDLQVTCRTDQTNVREEEKTSINTSSFSQNPIHCDVPTAVKVEDSDIDDGRKTSLQSDFPAPKVKQEISEDIVDDLDHMVLKERLRLLLARKPPGLSTPISESGGGGLLENINKQCGEKLNEEIHSADGKAEMGRDQCNDIPEASKISLPELPAAGLQEHDILKSGATVKQLDSHEEQGVAAIKKDGSSSSTCRISVKVKDEPWDSSEFHNVNEEIMGSISTELPNVKSEWEVQDVNTDDLVEHISLIDRLNFLKSGDDSSLNSSNSYSFFKKSGFSSFTYSSNASESPDTISIKRLRKRKRTATDSVQTALEEDAPGLLQVLLNKGVLVDEIKLYGETENDEDLDESSCEDGFSELEAVISKIFFQRQSYIKFPIVRAAKTSRANYCLACLISLVEQSRYLQFRNWPAEWGWCRDLQSFIFVFEKHNRIVLERPEYGYATYFFELIRSLPVEWQIKRLVIAMKLSNCSRISLIEDKELVVGEHLSEGEAKVLMEYGWTPNTGLGTMLNYRDRVVHDRKNEKESSEWRSKIGKLLMNGFNGGTIVTENVPKKVEEFIRARSPDVKLEESDI</sequence>
<organism evidence="1 2">
    <name type="scientific">Arachis hypogaea</name>
    <name type="common">Peanut</name>
    <dbReference type="NCBI Taxonomy" id="3818"/>
    <lineage>
        <taxon>Eukaryota</taxon>
        <taxon>Viridiplantae</taxon>
        <taxon>Streptophyta</taxon>
        <taxon>Embryophyta</taxon>
        <taxon>Tracheophyta</taxon>
        <taxon>Spermatophyta</taxon>
        <taxon>Magnoliopsida</taxon>
        <taxon>eudicotyledons</taxon>
        <taxon>Gunneridae</taxon>
        <taxon>Pentapetalae</taxon>
        <taxon>rosids</taxon>
        <taxon>fabids</taxon>
        <taxon>Fabales</taxon>
        <taxon>Fabaceae</taxon>
        <taxon>Papilionoideae</taxon>
        <taxon>50 kb inversion clade</taxon>
        <taxon>dalbergioids sensu lato</taxon>
        <taxon>Dalbergieae</taxon>
        <taxon>Pterocarpus clade</taxon>
        <taxon>Arachis</taxon>
    </lineage>
</organism>
<protein>
    <submittedName>
        <fullName evidence="1">Uncharacterized protein</fullName>
    </submittedName>
</protein>
<dbReference type="Proteomes" id="UP000289738">
    <property type="component" value="Chromosome A07"/>
</dbReference>
<evidence type="ECO:0000313" key="2">
    <source>
        <dbReference type="Proteomes" id="UP000289738"/>
    </source>
</evidence>
<keyword evidence="2" id="KW-1185">Reference proteome</keyword>
<dbReference type="PANTHER" id="PTHR47871:SF2">
    <property type="entry name" value="OS03G0221300 PROTEIN"/>
    <property type="match status" value="1"/>
</dbReference>
<dbReference type="STRING" id="3818.A0A445C6D9"/>
<evidence type="ECO:0000313" key="1">
    <source>
        <dbReference type="EMBL" id="RYR46453.1"/>
    </source>
</evidence>
<proteinExistence type="predicted"/>
<reference evidence="1 2" key="1">
    <citation type="submission" date="2019-01" db="EMBL/GenBank/DDBJ databases">
        <title>Sequencing of cultivated peanut Arachis hypogaea provides insights into genome evolution and oil improvement.</title>
        <authorList>
            <person name="Chen X."/>
        </authorList>
    </citation>
    <scope>NUCLEOTIDE SEQUENCE [LARGE SCALE GENOMIC DNA]</scope>
    <source>
        <strain evidence="2">cv. Fuhuasheng</strain>
        <tissue evidence="1">Leaves</tissue>
    </source>
</reference>
<accession>A0A445C6D9</accession>
<name>A0A445C6D9_ARAHY</name>
<dbReference type="EMBL" id="SDMP01000007">
    <property type="protein sequence ID" value="RYR46453.1"/>
    <property type="molecule type" value="Genomic_DNA"/>
</dbReference>